<feature type="signal peptide" evidence="5">
    <location>
        <begin position="1"/>
        <end position="35"/>
    </location>
</feature>
<dbReference type="SUPFAM" id="SSF49384">
    <property type="entry name" value="Carbohydrate-binding domain"/>
    <property type="match status" value="2"/>
</dbReference>
<dbReference type="InterPro" id="IPR008928">
    <property type="entry name" value="6-hairpin_glycosidase_sf"/>
</dbReference>
<feature type="domain" description="Dockerin" evidence="7">
    <location>
        <begin position="985"/>
        <end position="1056"/>
    </location>
</feature>
<evidence type="ECO:0000259" key="7">
    <source>
        <dbReference type="PROSITE" id="PS51766"/>
    </source>
</evidence>
<evidence type="ECO:0000259" key="6">
    <source>
        <dbReference type="PROSITE" id="PS51172"/>
    </source>
</evidence>
<dbReference type="Gene3D" id="2.60.40.710">
    <property type="entry name" value="Endoglucanase-like"/>
    <property type="match status" value="2"/>
</dbReference>
<dbReference type="SUPFAM" id="SSF48208">
    <property type="entry name" value="Six-hairpin glycosidases"/>
    <property type="match status" value="1"/>
</dbReference>
<dbReference type="Gene3D" id="1.50.10.10">
    <property type="match status" value="1"/>
</dbReference>
<dbReference type="SUPFAM" id="SSF49464">
    <property type="entry name" value="Carboxypeptidase regulatory domain-like"/>
    <property type="match status" value="1"/>
</dbReference>
<evidence type="ECO:0000313" key="9">
    <source>
        <dbReference type="Proteomes" id="UP000036923"/>
    </source>
</evidence>
<keyword evidence="2" id="KW-0119">Carbohydrate metabolism</keyword>
<dbReference type="PROSITE" id="PS00448">
    <property type="entry name" value="CLOS_CELLULOSOME_RPT"/>
    <property type="match status" value="1"/>
</dbReference>
<feature type="chain" id="PRO_5039418365" evidence="5">
    <location>
        <begin position="36"/>
        <end position="1056"/>
    </location>
</feature>
<dbReference type="InterPro" id="IPR001701">
    <property type="entry name" value="Glyco_hydro_9"/>
</dbReference>
<dbReference type="STRING" id="398512.Bccel_0485"/>
<evidence type="ECO:0000256" key="5">
    <source>
        <dbReference type="SAM" id="SignalP"/>
    </source>
</evidence>
<gene>
    <name evidence="8" type="ORF">Bccel_0485</name>
</gene>
<dbReference type="CDD" id="cd14253">
    <property type="entry name" value="Dockerin"/>
    <property type="match status" value="1"/>
</dbReference>
<feature type="domain" description="CBM3" evidence="6">
    <location>
        <begin position="558"/>
        <end position="719"/>
    </location>
</feature>
<dbReference type="InterPro" id="IPR002105">
    <property type="entry name" value="Dockerin_1_rpt"/>
</dbReference>
<dbReference type="Pfam" id="PF00942">
    <property type="entry name" value="CBM_3"/>
    <property type="match status" value="2"/>
</dbReference>
<sequence length="1056" mass="118149">MRKEIGRKVMLSKNRVVLWALSACLVFGQALSGLAASAAGASPVPLPSAVGWEKWDYFNYAEATQKSLYFYDAEKCGPGITGGKIEWRGDCHLEDQMIPLKNTTLSKSFLEKYGSIIDPDGDGFIDVHGGYHDAGDHVRFGLPQAYAASTIGWSYYEFKDVYKELGEEEHIIDLIKLFTDTFLRASFLDKDGNMIAFCFQVGDGDQDHTYWGPPELYPKNLIATRPARFATAEKPGSDVCAGTAAALATSYMNFKDTEPEYAEKCLKYAKAMYKFAKTYRGMADSGGYYGSAYDDDELTWAAAWLYECTNDMSYINDIESATADGLYTGYLKKIVRDNNNNTWQNIWTHSWDAVWGGAFVKLAYLFPEHERFDYFARWNTEYMSGGVIKHEDPKDGTYIETSPTGYTMLNGWGSARYNTAMQLCALVYQKYNPERTDFGAWAKSQMDYIMGRNPMGYSYIVGYGHEKGLPFVLHPHHRAAHGSKTLNMDDPPQHRHILWGALAGGPDKNDYHLDVTTDYVYNEVAVDYNAAFVGAAAGLYKLYGKGQKPIPNFPPKEPSFDPYYCDIQLMQENKERTQVTLKLHNESSQPPHFEKGMMVRYFFNISELIQSGQSIDSVKFELSYDEQMSLQDNPVKASGPVKWDDAGTYYYEFDWSGSDIYGDRDYQFAIIEKQDANYQNYWDPTNDWSRQGAEKDEFKLTKYVPVYLDGKLVYGEEPPKLKPTPTPTKNPNATPANDANIKISYKCSEAKDIATTIRASIKIDNTGKSPINLSDIKVRYWMTSDNAQGTFVCEWAQIGEGNVKGTLNKIDNPVSNADTYCEISFSKEAGILAPGGTTNIIPFRIETGSSFTQTNDYSYNDDMATGLGDNTKISGYVNGALKYGTEPVKIKPSAPPGYKISGYINPGFDYSVDASDKLKAGFKVEILDSHKYAVTGSNGYFEITGVEANDDGYTLGISKLNYLARQNIITSLEADVEIGSEESPLAMWPGDMAKNGIQDNAINISDIIEISKVFNSTPQDTKYKEALDINLDNAINLKDVIIIAKYFNKVSSDYPV</sequence>
<dbReference type="GO" id="GO:0030248">
    <property type="term" value="F:cellulose binding"/>
    <property type="evidence" value="ECO:0007669"/>
    <property type="project" value="InterPro"/>
</dbReference>
<evidence type="ECO:0000313" key="8">
    <source>
        <dbReference type="EMBL" id="KNY25228.1"/>
    </source>
</evidence>
<dbReference type="Pfam" id="PF00759">
    <property type="entry name" value="Glyco_hydro_9"/>
    <property type="match status" value="1"/>
</dbReference>
<dbReference type="InterPro" id="IPR036966">
    <property type="entry name" value="CBM3_sf"/>
</dbReference>
<dbReference type="SUPFAM" id="SSF63446">
    <property type="entry name" value="Type I dockerin domain"/>
    <property type="match status" value="1"/>
</dbReference>
<evidence type="ECO:0000256" key="2">
    <source>
        <dbReference type="ARBA" id="ARBA00023277"/>
    </source>
</evidence>
<dbReference type="GO" id="GO:0008810">
    <property type="term" value="F:cellulase activity"/>
    <property type="evidence" value="ECO:0007669"/>
    <property type="project" value="UniProtKB-EC"/>
</dbReference>
<dbReference type="GO" id="GO:0000272">
    <property type="term" value="P:polysaccharide catabolic process"/>
    <property type="evidence" value="ECO:0007669"/>
    <property type="project" value="UniProtKB-KW"/>
</dbReference>
<comment type="caution">
    <text evidence="8">The sequence shown here is derived from an EMBL/GenBank/DDBJ whole genome shotgun (WGS) entry which is preliminary data.</text>
</comment>
<organism evidence="8 9">
    <name type="scientific">Pseudobacteroides cellulosolvens ATCC 35603 = DSM 2933</name>
    <dbReference type="NCBI Taxonomy" id="398512"/>
    <lineage>
        <taxon>Bacteria</taxon>
        <taxon>Bacillati</taxon>
        <taxon>Bacillota</taxon>
        <taxon>Clostridia</taxon>
        <taxon>Eubacteriales</taxon>
        <taxon>Oscillospiraceae</taxon>
        <taxon>Pseudobacteroides</taxon>
    </lineage>
</organism>
<evidence type="ECO:0000256" key="3">
    <source>
        <dbReference type="ARBA" id="ARBA00023295"/>
    </source>
</evidence>
<dbReference type="PROSITE" id="PS51172">
    <property type="entry name" value="CBM3"/>
    <property type="match status" value="2"/>
</dbReference>
<dbReference type="eggNOG" id="COG5297">
    <property type="taxonomic scope" value="Bacteria"/>
</dbReference>
<keyword evidence="4" id="KW-0624">Polysaccharide degradation</keyword>
<dbReference type="InterPro" id="IPR008969">
    <property type="entry name" value="CarboxyPept-like_regulatory"/>
</dbReference>
<reference evidence="9" key="1">
    <citation type="submission" date="2015-07" db="EMBL/GenBank/DDBJ databases">
        <title>Near-Complete Genome Sequence of the Cellulolytic Bacterium Bacteroides (Pseudobacteroides) cellulosolvens ATCC 35603.</title>
        <authorList>
            <person name="Dassa B."/>
            <person name="Utturkar S.M."/>
            <person name="Klingeman D.M."/>
            <person name="Hurt R.A."/>
            <person name="Keller M."/>
            <person name="Xu J."/>
            <person name="Reddy Y.H.K."/>
            <person name="Borovok I."/>
            <person name="Grinberg I.R."/>
            <person name="Lamed R."/>
            <person name="Zhivin O."/>
            <person name="Bayer E.A."/>
            <person name="Brown S.D."/>
        </authorList>
    </citation>
    <scope>NUCLEOTIDE SEQUENCE [LARGE SCALE GENOMIC DNA]</scope>
    <source>
        <strain evidence="9">DSM 2933</strain>
    </source>
</reference>
<dbReference type="EC" id="3.2.1.4" evidence="8"/>
<dbReference type="Gene3D" id="2.60.40.4130">
    <property type="match status" value="1"/>
</dbReference>
<dbReference type="Proteomes" id="UP000036923">
    <property type="component" value="Unassembled WGS sequence"/>
</dbReference>
<evidence type="ECO:0000256" key="4">
    <source>
        <dbReference type="ARBA" id="ARBA00023326"/>
    </source>
</evidence>
<dbReference type="PROSITE" id="PS51766">
    <property type="entry name" value="DOCKERIN"/>
    <property type="match status" value="1"/>
</dbReference>
<dbReference type="AlphaFoldDB" id="A0A0L6JHP0"/>
<dbReference type="InterPro" id="IPR001956">
    <property type="entry name" value="CBM3"/>
</dbReference>
<keyword evidence="5" id="KW-0732">Signal</keyword>
<dbReference type="eggNOG" id="COG4733">
    <property type="taxonomic scope" value="Bacteria"/>
</dbReference>
<accession>A0A0L6JHP0</accession>
<dbReference type="EMBL" id="LGTC01000001">
    <property type="protein sequence ID" value="KNY25228.1"/>
    <property type="molecule type" value="Genomic_DNA"/>
</dbReference>
<dbReference type="InterPro" id="IPR012341">
    <property type="entry name" value="6hp_glycosidase-like_sf"/>
</dbReference>
<dbReference type="PANTHER" id="PTHR22298">
    <property type="entry name" value="ENDO-1,4-BETA-GLUCANASE"/>
    <property type="match status" value="1"/>
</dbReference>
<evidence type="ECO:0000256" key="1">
    <source>
        <dbReference type="ARBA" id="ARBA00022801"/>
    </source>
</evidence>
<feature type="domain" description="CBM3" evidence="6">
    <location>
        <begin position="737"/>
        <end position="888"/>
    </location>
</feature>
<dbReference type="PATRIC" id="fig|398512.5.peg.505"/>
<dbReference type="InterPro" id="IPR036439">
    <property type="entry name" value="Dockerin_dom_sf"/>
</dbReference>
<keyword evidence="3 8" id="KW-0326">Glycosidase</keyword>
<name>A0A0L6JHP0_9FIRM</name>
<proteinExistence type="predicted"/>
<protein>
    <submittedName>
        <fullName evidence="8">Cellulase</fullName>
        <ecNumber evidence="8">3.2.1.4</ecNumber>
    </submittedName>
</protein>
<dbReference type="RefSeq" id="WP_050753006.1">
    <property type="nucleotide sequence ID" value="NZ_KN050763.1"/>
</dbReference>
<dbReference type="InterPro" id="IPR008965">
    <property type="entry name" value="CBM2/CBM3_carb-bd_dom_sf"/>
</dbReference>
<dbReference type="InterPro" id="IPR016134">
    <property type="entry name" value="Dockerin_dom"/>
</dbReference>
<keyword evidence="1 8" id="KW-0378">Hydrolase</keyword>
<keyword evidence="9" id="KW-1185">Reference proteome</keyword>
<dbReference type="SMART" id="SM01067">
    <property type="entry name" value="CBM_3"/>
    <property type="match status" value="2"/>
</dbReference>